<sequence>MQKAIIKSVELMADEKDKIDIPEPLKPKVKKQYNAQNCTLLRSGSPKVIILVTEATTAGTARDNTTTTDMNRREREMALREREATVEIVKGIFGRRNDNSNKTENQASRQTSASAVYKPVVIEQSATETELTRHFVEAGFRVVDPKVYSRLRQVADSTGDVGDMAAMGLKMGAQMIITGQTISERTNVQGGMTSCRARLEIKAIATEDGSILATNAIAGGGIDVSEAVANKIAIKNASENMAQYLMERLCSMNIQLAGTERGGSSAAAKTQGATGTTMTEITVSNVNYAKLTAVANAISKNSKVKNVQKKLPAGSTEGKLQVEHTGSTDELIDALGKAPALKFEVTGVDNGIASITM</sequence>
<evidence type="ECO:0000313" key="3">
    <source>
        <dbReference type="Proteomes" id="UP000680038"/>
    </source>
</evidence>
<evidence type="ECO:0000313" key="2">
    <source>
        <dbReference type="EMBL" id="CAG5004956.1"/>
    </source>
</evidence>
<dbReference type="Proteomes" id="UP000680038">
    <property type="component" value="Unassembled WGS sequence"/>
</dbReference>
<comment type="caution">
    <text evidence="2">The sequence shown here is derived from an EMBL/GenBank/DDBJ whole genome shotgun (WGS) entry which is preliminary data.</text>
</comment>
<organism evidence="2 3">
    <name type="scientific">Dyadobacter helix</name>
    <dbReference type="NCBI Taxonomy" id="2822344"/>
    <lineage>
        <taxon>Bacteria</taxon>
        <taxon>Pseudomonadati</taxon>
        <taxon>Bacteroidota</taxon>
        <taxon>Cytophagia</taxon>
        <taxon>Cytophagales</taxon>
        <taxon>Spirosomataceae</taxon>
        <taxon>Dyadobacter</taxon>
    </lineage>
</organism>
<proteinExistence type="predicted"/>
<dbReference type="RefSeq" id="WP_215239978.1">
    <property type="nucleotide sequence ID" value="NZ_CAJRAF010000002.1"/>
</dbReference>
<reference evidence="2" key="1">
    <citation type="submission" date="2021-04" db="EMBL/GenBank/DDBJ databases">
        <authorList>
            <person name="Rodrigo-Torres L."/>
            <person name="Arahal R. D."/>
            <person name="Lucena T."/>
        </authorList>
    </citation>
    <scope>NUCLEOTIDE SEQUENCE</scope>
    <source>
        <strain evidence="2">CECT 9275</strain>
    </source>
</reference>
<evidence type="ECO:0000256" key="1">
    <source>
        <dbReference type="SAM" id="MobiDB-lite"/>
    </source>
</evidence>
<dbReference type="EMBL" id="CAJRAF010000002">
    <property type="protein sequence ID" value="CAG5004956.1"/>
    <property type="molecule type" value="Genomic_DNA"/>
</dbReference>
<gene>
    <name evidence="2" type="ORF">DYBT9275_03484</name>
</gene>
<feature type="compositionally biased region" description="Polar residues" evidence="1">
    <location>
        <begin position="102"/>
        <end position="113"/>
    </location>
</feature>
<feature type="region of interest" description="Disordered" evidence="1">
    <location>
        <begin position="92"/>
        <end position="113"/>
    </location>
</feature>
<accession>A0A916JCR1</accession>
<dbReference type="AlphaFoldDB" id="A0A916JCR1"/>
<keyword evidence="3" id="KW-1185">Reference proteome</keyword>
<protein>
    <submittedName>
        <fullName evidence="2">Uncharacterized protein</fullName>
    </submittedName>
</protein>
<name>A0A916JCR1_9BACT</name>